<feature type="domain" description="RNA-binding S4" evidence="2">
    <location>
        <begin position="225"/>
        <end position="286"/>
    </location>
</feature>
<accession>A0A1D2AH02</accession>
<protein>
    <recommendedName>
        <fullName evidence="2">RNA-binding S4 domain-containing protein</fullName>
    </recommendedName>
</protein>
<dbReference type="PANTHER" id="PTHR13633">
    <property type="entry name" value="MITOCHONDRIAL TRANSCRIPTION RESCUE FACTOR 1"/>
    <property type="match status" value="1"/>
</dbReference>
<dbReference type="InterPro" id="IPR002942">
    <property type="entry name" value="S4_RNA-bd"/>
</dbReference>
<dbReference type="GO" id="GO:0003723">
    <property type="term" value="F:RNA binding"/>
    <property type="evidence" value="ECO:0007669"/>
    <property type="project" value="UniProtKB-KW"/>
</dbReference>
<dbReference type="Gene3D" id="3.30.1370.160">
    <property type="match status" value="1"/>
</dbReference>
<evidence type="ECO:0000313" key="3">
    <source>
        <dbReference type="EMBL" id="JAT78489.1"/>
    </source>
</evidence>
<dbReference type="Gene3D" id="3.30.70.330">
    <property type="match status" value="1"/>
</dbReference>
<dbReference type="PROSITE" id="PS50889">
    <property type="entry name" value="S4"/>
    <property type="match status" value="1"/>
</dbReference>
<dbReference type="PANTHER" id="PTHR13633:SF3">
    <property type="entry name" value="MITOCHONDRIAL TRANSCRIPTION RESCUE FACTOR 1"/>
    <property type="match status" value="1"/>
</dbReference>
<organism evidence="3">
    <name type="scientific">Auxenochlorella protothecoides</name>
    <name type="common">Green microalga</name>
    <name type="synonym">Chlorella protothecoides</name>
    <dbReference type="NCBI Taxonomy" id="3075"/>
    <lineage>
        <taxon>Eukaryota</taxon>
        <taxon>Viridiplantae</taxon>
        <taxon>Chlorophyta</taxon>
        <taxon>core chlorophytes</taxon>
        <taxon>Trebouxiophyceae</taxon>
        <taxon>Chlorellales</taxon>
        <taxon>Chlorellaceae</taxon>
        <taxon>Auxenochlorella</taxon>
    </lineage>
</organism>
<dbReference type="SUPFAM" id="SSF55174">
    <property type="entry name" value="Alpha-L RNA-binding motif"/>
    <property type="match status" value="1"/>
</dbReference>
<name>A0A1D2AH02_AUXPR</name>
<dbReference type="InterPro" id="IPR036986">
    <property type="entry name" value="S4_RNA-bd_sf"/>
</dbReference>
<dbReference type="CDD" id="cd00165">
    <property type="entry name" value="S4"/>
    <property type="match status" value="1"/>
</dbReference>
<evidence type="ECO:0000259" key="2">
    <source>
        <dbReference type="SMART" id="SM00363"/>
    </source>
</evidence>
<sequence length="300" mass="31873">MLVRRLVPLPAAGCTLAAPSPRFRHAATFARRHGSSSGLLEELDREVDRALERATRATVTWTPLATGFVSPAVTAAVVSALSTSADTGVIPWGGYPQAERARLLLGPRDMLDVWAGEPAGAPWPPPPPPIQILHVRGNFLFDPGRHADFLGAVLGTGIERSMVGDVVGVGDRGAHVFVSSSIVPHLEASLTQVRSVPVTLSLTDLADLALPPPRIREVSSVEASLRLDSILSAGLRLSRSKAADLVRQGSVRVNWRPVAKPSVELSAGDIISCSGKGRLVLRDAQPTAKGRWRVTMTQTV</sequence>
<reference evidence="3" key="1">
    <citation type="submission" date="2015-08" db="EMBL/GenBank/DDBJ databases">
        <authorList>
            <person name="Babu N.S."/>
            <person name="Beckwith C.J."/>
            <person name="Beseler K.G."/>
            <person name="Brison A."/>
            <person name="Carone J.V."/>
            <person name="Caskin T.P."/>
            <person name="Diamond M."/>
            <person name="Durham M.E."/>
            <person name="Foxe J.M."/>
            <person name="Go M."/>
            <person name="Henderson B.A."/>
            <person name="Jones I.B."/>
            <person name="McGettigan J.A."/>
            <person name="Micheletti S.J."/>
            <person name="Nasrallah M.E."/>
            <person name="Ortiz D."/>
            <person name="Piller C.R."/>
            <person name="Privatt S.R."/>
            <person name="Schneider S.L."/>
            <person name="Sharp S."/>
            <person name="Smith T.C."/>
            <person name="Stanton J.D."/>
            <person name="Ullery H.E."/>
            <person name="Wilson R.J."/>
            <person name="Serrano M.G."/>
            <person name="Buck G."/>
            <person name="Lee V."/>
            <person name="Wang Y."/>
            <person name="Carvalho R."/>
            <person name="Voegtly L."/>
            <person name="Shi R."/>
            <person name="Duckworth R."/>
            <person name="Johnson A."/>
            <person name="Loviza R."/>
            <person name="Walstead R."/>
            <person name="Shah Z."/>
            <person name="Kiflezghi M."/>
            <person name="Wade K."/>
            <person name="Ball S.L."/>
            <person name="Bradley K.W."/>
            <person name="Asai D.J."/>
            <person name="Bowman C.A."/>
            <person name="Russell D.A."/>
            <person name="Pope W.H."/>
            <person name="Jacobs-Sera D."/>
            <person name="Hendrix R.W."/>
            <person name="Hatfull G.F."/>
        </authorList>
    </citation>
    <scope>NUCLEOTIDE SEQUENCE</scope>
</reference>
<dbReference type="Pfam" id="PF17774">
    <property type="entry name" value="YlmH_RBD"/>
    <property type="match status" value="1"/>
</dbReference>
<dbReference type="InterPro" id="IPR040591">
    <property type="entry name" value="RqcP2_RBD"/>
</dbReference>
<gene>
    <name evidence="3" type="ORF">g.21250</name>
</gene>
<dbReference type="Gene3D" id="3.10.290.10">
    <property type="entry name" value="RNA-binding S4 domain"/>
    <property type="match status" value="1"/>
</dbReference>
<dbReference type="Pfam" id="PF01479">
    <property type="entry name" value="S4"/>
    <property type="match status" value="1"/>
</dbReference>
<dbReference type="EMBL" id="GDKF01000133">
    <property type="protein sequence ID" value="JAT78489.1"/>
    <property type="molecule type" value="Transcribed_RNA"/>
</dbReference>
<dbReference type="NCBIfam" id="TIGR03069">
    <property type="entry name" value="PS_II_S4"/>
    <property type="match status" value="1"/>
</dbReference>
<dbReference type="SMART" id="SM00363">
    <property type="entry name" value="S4"/>
    <property type="match status" value="1"/>
</dbReference>
<dbReference type="InterPro" id="IPR012677">
    <property type="entry name" value="Nucleotide-bd_a/b_plait_sf"/>
</dbReference>
<dbReference type="AlphaFoldDB" id="A0A1D2AH02"/>
<keyword evidence="1" id="KW-0694">RNA-binding</keyword>
<dbReference type="InterPro" id="IPR017506">
    <property type="entry name" value="PSII_S4"/>
</dbReference>
<proteinExistence type="predicted"/>
<evidence type="ECO:0000256" key="1">
    <source>
        <dbReference type="PROSITE-ProRule" id="PRU00182"/>
    </source>
</evidence>